<evidence type="ECO:0000313" key="4">
    <source>
        <dbReference type="Proteomes" id="UP000265540"/>
    </source>
</evidence>
<comment type="caution">
    <text evidence="3">The sequence shown here is derived from an EMBL/GenBank/DDBJ whole genome shotgun (WGS) entry which is preliminary data.</text>
</comment>
<feature type="domain" description="PEGA" evidence="2">
    <location>
        <begin position="52"/>
        <end position="113"/>
    </location>
</feature>
<dbReference type="InterPro" id="IPR013229">
    <property type="entry name" value="PEGA"/>
</dbReference>
<gene>
    <name evidence="3" type="ORF">C4561_00565</name>
</gene>
<sequence>MNKVKDLLQTILTLAIILGISTVLYLYTSGYRLQKSEEKTIDLTQTGMVNAKSIPEAATVYLDGEIVTATNDTIAGIEPGMHTLKIVRKGFVDWEKEIEVFPELVTDITAVLVSQSPRIEPLTNTGARLPIISPTMNKLAYFSEDDAEPGIYVVPLGGFGGISLFKSNPNVAIKDTRVNKFSQGVLMEWSPDETNILMEGPNSVYYLVDLQKNTAETTASPNLVRETWRKIIEQKRVESLEKLEIDQDIRDLGLSDNAIWSPDEKKFLHVQQNGDKTTYKVYNLEKPIPIGEKVENLVFELNSADPQPKISWYSDSFHLILVEGDPVVEKRGVISLIRIDGTNKTEIYSNTLLSDNVYSTPGGDKVIISTSFKSNNQIDLYTVSIR</sequence>
<feature type="transmembrane region" description="Helical" evidence="1">
    <location>
        <begin position="7"/>
        <end position="27"/>
    </location>
</feature>
<protein>
    <submittedName>
        <fullName evidence="3">PEGA domain-containing protein</fullName>
    </submittedName>
</protein>
<evidence type="ECO:0000259" key="2">
    <source>
        <dbReference type="Pfam" id="PF08308"/>
    </source>
</evidence>
<name>A0A3A4ZFT5_UNCKA</name>
<keyword evidence="1" id="KW-0812">Transmembrane</keyword>
<keyword evidence="1" id="KW-0472">Membrane</keyword>
<evidence type="ECO:0000256" key="1">
    <source>
        <dbReference type="SAM" id="Phobius"/>
    </source>
</evidence>
<organism evidence="3 4">
    <name type="scientific">candidate division WWE3 bacterium</name>
    <dbReference type="NCBI Taxonomy" id="2053526"/>
    <lineage>
        <taxon>Bacteria</taxon>
        <taxon>Katanobacteria</taxon>
    </lineage>
</organism>
<reference evidence="3 4" key="1">
    <citation type="journal article" date="2017" name="ISME J.">
        <title>Energy and carbon metabolisms in a deep terrestrial subsurface fluid microbial community.</title>
        <authorList>
            <person name="Momper L."/>
            <person name="Jungbluth S.P."/>
            <person name="Lee M.D."/>
            <person name="Amend J.P."/>
        </authorList>
    </citation>
    <scope>NUCLEOTIDE SEQUENCE [LARGE SCALE GENOMIC DNA]</scope>
    <source>
        <strain evidence="3">SURF_46</strain>
    </source>
</reference>
<evidence type="ECO:0000313" key="3">
    <source>
        <dbReference type="EMBL" id="RJR27983.1"/>
    </source>
</evidence>
<dbReference type="EMBL" id="QZJF01000005">
    <property type="protein sequence ID" value="RJR27983.1"/>
    <property type="molecule type" value="Genomic_DNA"/>
</dbReference>
<dbReference type="SUPFAM" id="SSF82171">
    <property type="entry name" value="DPP6 N-terminal domain-like"/>
    <property type="match status" value="1"/>
</dbReference>
<dbReference type="Proteomes" id="UP000265540">
    <property type="component" value="Unassembled WGS sequence"/>
</dbReference>
<dbReference type="AlphaFoldDB" id="A0A3A4ZFT5"/>
<dbReference type="Pfam" id="PF08308">
    <property type="entry name" value="PEGA"/>
    <property type="match status" value="1"/>
</dbReference>
<proteinExistence type="predicted"/>
<accession>A0A3A4ZFT5</accession>
<keyword evidence="1" id="KW-1133">Transmembrane helix</keyword>